<feature type="region of interest" description="Disordered" evidence="1">
    <location>
        <begin position="77"/>
        <end position="117"/>
    </location>
</feature>
<evidence type="ECO:0000313" key="2">
    <source>
        <dbReference type="EMBL" id="KAI5404422.1"/>
    </source>
</evidence>
<dbReference type="PANTHER" id="PTHR32166:SF123">
    <property type="entry name" value="BED-TYPE DOMAIN-CONTAINING PROTEIN"/>
    <property type="match status" value="1"/>
</dbReference>
<dbReference type="Gramene" id="Psat05G0154900-T1">
    <property type="protein sequence ID" value="KAI5404422.1"/>
    <property type="gene ID" value="KIW84_051549"/>
</dbReference>
<keyword evidence="3" id="KW-1185">Reference proteome</keyword>
<evidence type="ECO:0000256" key="1">
    <source>
        <dbReference type="SAM" id="MobiDB-lite"/>
    </source>
</evidence>
<dbReference type="EMBL" id="JAMSHJ010000005">
    <property type="protein sequence ID" value="KAI5404422.1"/>
    <property type="molecule type" value="Genomic_DNA"/>
</dbReference>
<gene>
    <name evidence="2" type="ORF">KIW84_051549</name>
</gene>
<feature type="compositionally biased region" description="Acidic residues" evidence="1">
    <location>
        <begin position="78"/>
        <end position="87"/>
    </location>
</feature>
<protein>
    <recommendedName>
        <fullName evidence="4">DUF659 domain-containing protein</fullName>
    </recommendedName>
</protein>
<name>A0A9D5AAU3_PEA</name>
<evidence type="ECO:0000313" key="3">
    <source>
        <dbReference type="Proteomes" id="UP001058974"/>
    </source>
</evidence>
<dbReference type="PANTHER" id="PTHR32166">
    <property type="entry name" value="OSJNBA0013A04.12 PROTEIN"/>
    <property type="match status" value="1"/>
</dbReference>
<dbReference type="AlphaFoldDB" id="A0A9D5AAU3"/>
<evidence type="ECO:0008006" key="4">
    <source>
        <dbReference type="Google" id="ProtNLM"/>
    </source>
</evidence>
<proteinExistence type="predicted"/>
<comment type="caution">
    <text evidence="2">The sequence shown here is derived from an EMBL/GenBank/DDBJ whole genome shotgun (WGS) entry which is preliminary data.</text>
</comment>
<sequence>MSNSYQRMIDAIAYFGPGYKGPNYHAMRTNLLSDMKKNVQLLLVEYVGPKNVVHLITDNAANYKSAGQKLHDKFGLDKDEEAPDNGFEDEKFDLNSFPQEDLGSCSDVIDPINPRGP</sequence>
<dbReference type="Proteomes" id="UP001058974">
    <property type="component" value="Chromosome 5"/>
</dbReference>
<reference evidence="2 3" key="1">
    <citation type="journal article" date="2022" name="Nat. Genet.">
        <title>Improved pea reference genome and pan-genome highlight genomic features and evolutionary characteristics.</title>
        <authorList>
            <person name="Yang T."/>
            <person name="Liu R."/>
            <person name="Luo Y."/>
            <person name="Hu S."/>
            <person name="Wang D."/>
            <person name="Wang C."/>
            <person name="Pandey M.K."/>
            <person name="Ge S."/>
            <person name="Xu Q."/>
            <person name="Li N."/>
            <person name="Li G."/>
            <person name="Huang Y."/>
            <person name="Saxena R.K."/>
            <person name="Ji Y."/>
            <person name="Li M."/>
            <person name="Yan X."/>
            <person name="He Y."/>
            <person name="Liu Y."/>
            <person name="Wang X."/>
            <person name="Xiang C."/>
            <person name="Varshney R.K."/>
            <person name="Ding H."/>
            <person name="Gao S."/>
            <person name="Zong X."/>
        </authorList>
    </citation>
    <scope>NUCLEOTIDE SEQUENCE [LARGE SCALE GENOMIC DNA]</scope>
    <source>
        <strain evidence="2 3">cv. Zhongwan 6</strain>
    </source>
</reference>
<accession>A0A9D5AAU3</accession>
<dbReference type="Gramene" id="Psat0s5396g0040.1">
    <property type="protein sequence ID" value="Psat0s5396g0040.1.cds"/>
    <property type="gene ID" value="Psat0s5396g0040"/>
</dbReference>
<organism evidence="2 3">
    <name type="scientific">Pisum sativum</name>
    <name type="common">Garden pea</name>
    <name type="synonym">Lathyrus oleraceus</name>
    <dbReference type="NCBI Taxonomy" id="3888"/>
    <lineage>
        <taxon>Eukaryota</taxon>
        <taxon>Viridiplantae</taxon>
        <taxon>Streptophyta</taxon>
        <taxon>Embryophyta</taxon>
        <taxon>Tracheophyta</taxon>
        <taxon>Spermatophyta</taxon>
        <taxon>Magnoliopsida</taxon>
        <taxon>eudicotyledons</taxon>
        <taxon>Gunneridae</taxon>
        <taxon>Pentapetalae</taxon>
        <taxon>rosids</taxon>
        <taxon>fabids</taxon>
        <taxon>Fabales</taxon>
        <taxon>Fabaceae</taxon>
        <taxon>Papilionoideae</taxon>
        <taxon>50 kb inversion clade</taxon>
        <taxon>NPAAA clade</taxon>
        <taxon>Hologalegina</taxon>
        <taxon>IRL clade</taxon>
        <taxon>Fabeae</taxon>
        <taxon>Lathyrus</taxon>
    </lineage>
</organism>